<comment type="caution">
    <text evidence="1">The sequence shown here is derived from an EMBL/GenBank/DDBJ whole genome shotgun (WGS) entry which is preliminary data.</text>
</comment>
<sequence>MMLALKCTIACDEMQDEKMTEYDAIFCRCAEQCKAIGLMSTAYFRRANLEVGQVS</sequence>
<evidence type="ECO:0000313" key="1">
    <source>
        <dbReference type="EMBL" id="MEP0821086.1"/>
    </source>
</evidence>
<name>A0ABV0JH25_9CYAN</name>
<gene>
    <name evidence="1" type="ORF">NC998_28995</name>
</gene>
<evidence type="ECO:0000313" key="2">
    <source>
        <dbReference type="Proteomes" id="UP001464891"/>
    </source>
</evidence>
<reference evidence="1 2" key="1">
    <citation type="submission" date="2022-04" db="EMBL/GenBank/DDBJ databases">
        <title>Positive selection, recombination, and allopatry shape intraspecific diversity of widespread and dominant cyanobacteria.</title>
        <authorList>
            <person name="Wei J."/>
            <person name="Shu W."/>
            <person name="Hu C."/>
        </authorList>
    </citation>
    <scope>NUCLEOTIDE SEQUENCE [LARGE SCALE GENOMIC DNA]</scope>
    <source>
        <strain evidence="1 2">GB2-A4</strain>
    </source>
</reference>
<organism evidence="1 2">
    <name type="scientific">Trichocoleus desertorum GB2-A4</name>
    <dbReference type="NCBI Taxonomy" id="2933944"/>
    <lineage>
        <taxon>Bacteria</taxon>
        <taxon>Bacillati</taxon>
        <taxon>Cyanobacteriota</taxon>
        <taxon>Cyanophyceae</taxon>
        <taxon>Leptolyngbyales</taxon>
        <taxon>Trichocoleusaceae</taxon>
        <taxon>Trichocoleus</taxon>
    </lineage>
</organism>
<dbReference type="RefSeq" id="WP_190442358.1">
    <property type="nucleotide sequence ID" value="NZ_JAMPKM010000068.1"/>
</dbReference>
<dbReference type="EMBL" id="JAMPKM010000068">
    <property type="protein sequence ID" value="MEP0821086.1"/>
    <property type="molecule type" value="Genomic_DNA"/>
</dbReference>
<accession>A0ABV0JH25</accession>
<dbReference type="Proteomes" id="UP001464891">
    <property type="component" value="Unassembled WGS sequence"/>
</dbReference>
<keyword evidence="2" id="KW-1185">Reference proteome</keyword>
<proteinExistence type="predicted"/>
<protein>
    <submittedName>
        <fullName evidence="1">Uncharacterized protein</fullName>
    </submittedName>
</protein>